<reference evidence="2" key="1">
    <citation type="submission" date="2021-02" db="EMBL/GenBank/DDBJ databases">
        <authorList>
            <person name="Nowell W R."/>
        </authorList>
    </citation>
    <scope>NUCLEOTIDE SEQUENCE</scope>
</reference>
<protein>
    <submittedName>
        <fullName evidence="2">Uncharacterized protein</fullName>
    </submittedName>
</protein>
<dbReference type="AlphaFoldDB" id="A0A8S2TFK2"/>
<evidence type="ECO:0000256" key="1">
    <source>
        <dbReference type="SAM" id="MobiDB-lite"/>
    </source>
</evidence>
<comment type="caution">
    <text evidence="2">The sequence shown here is derived from an EMBL/GenBank/DDBJ whole genome shotgun (WGS) entry which is preliminary data.</text>
</comment>
<accession>A0A8S2TFK2</accession>
<dbReference type="EMBL" id="CAJOBI010028238">
    <property type="protein sequence ID" value="CAF4258132.1"/>
    <property type="molecule type" value="Genomic_DNA"/>
</dbReference>
<proteinExistence type="predicted"/>
<evidence type="ECO:0000313" key="3">
    <source>
        <dbReference type="Proteomes" id="UP000676336"/>
    </source>
</evidence>
<gene>
    <name evidence="2" type="ORF">SMN809_LOCUS24293</name>
</gene>
<evidence type="ECO:0000313" key="2">
    <source>
        <dbReference type="EMBL" id="CAF4258132.1"/>
    </source>
</evidence>
<dbReference type="Proteomes" id="UP000676336">
    <property type="component" value="Unassembled WGS sequence"/>
</dbReference>
<feature type="region of interest" description="Disordered" evidence="1">
    <location>
        <begin position="123"/>
        <end position="142"/>
    </location>
</feature>
<name>A0A8S2TFK2_9BILA</name>
<sequence length="142" mass="16926">MELMPTKIPLSFQNHICIAQTSTRIQIVCYFRLLLDQQQFDHFFKHPFILHDLNNLQLLFDIINLVFFKFIINGIQSTETNFPFFHQVKLFFFKRTFMNMLFFLFIEFYQIFACVVEDTTPSNSQASKINFPPIPGSLQQIK</sequence>
<organism evidence="2 3">
    <name type="scientific">Rotaria magnacalcarata</name>
    <dbReference type="NCBI Taxonomy" id="392030"/>
    <lineage>
        <taxon>Eukaryota</taxon>
        <taxon>Metazoa</taxon>
        <taxon>Spiralia</taxon>
        <taxon>Gnathifera</taxon>
        <taxon>Rotifera</taxon>
        <taxon>Eurotatoria</taxon>
        <taxon>Bdelloidea</taxon>
        <taxon>Philodinida</taxon>
        <taxon>Philodinidae</taxon>
        <taxon>Rotaria</taxon>
    </lineage>
</organism>